<keyword evidence="3" id="KW-1185">Reference proteome</keyword>
<dbReference type="GO" id="GO:0003677">
    <property type="term" value="F:DNA binding"/>
    <property type="evidence" value="ECO:0007669"/>
    <property type="project" value="InterPro"/>
</dbReference>
<evidence type="ECO:0000313" key="3">
    <source>
        <dbReference type="Proteomes" id="UP000267017"/>
    </source>
</evidence>
<dbReference type="RefSeq" id="WP_128634625.1">
    <property type="nucleotide sequence ID" value="NZ_RRCN01000001.1"/>
</dbReference>
<dbReference type="OrthoDB" id="2470416at2"/>
<dbReference type="EMBL" id="RRCN01000001">
    <property type="protein sequence ID" value="RRJ66840.1"/>
    <property type="molecule type" value="Genomic_DNA"/>
</dbReference>
<proteinExistence type="predicted"/>
<protein>
    <submittedName>
        <fullName evidence="2">XRE family transcriptional regulator</fullName>
    </submittedName>
</protein>
<accession>A0A3P3U980</accession>
<dbReference type="SUPFAM" id="SSF47413">
    <property type="entry name" value="lambda repressor-like DNA-binding domains"/>
    <property type="match status" value="1"/>
</dbReference>
<gene>
    <name evidence="2" type="ORF">EHV15_30860</name>
</gene>
<dbReference type="InterPro" id="IPR001387">
    <property type="entry name" value="Cro/C1-type_HTH"/>
</dbReference>
<evidence type="ECO:0000313" key="2">
    <source>
        <dbReference type="EMBL" id="RRJ66840.1"/>
    </source>
</evidence>
<evidence type="ECO:0000259" key="1">
    <source>
        <dbReference type="Pfam" id="PF13443"/>
    </source>
</evidence>
<feature type="domain" description="HTH cro/C1-type" evidence="1">
    <location>
        <begin position="12"/>
        <end position="64"/>
    </location>
</feature>
<organism evidence="2 3">
    <name type="scientific">Paenibacillus oralis</name>
    <dbReference type="NCBI Taxonomy" id="2490856"/>
    <lineage>
        <taxon>Bacteria</taxon>
        <taxon>Bacillati</taxon>
        <taxon>Bacillota</taxon>
        <taxon>Bacilli</taxon>
        <taxon>Bacillales</taxon>
        <taxon>Paenibacillaceae</taxon>
        <taxon>Paenibacillus</taxon>
    </lineage>
</organism>
<dbReference type="InterPro" id="IPR010982">
    <property type="entry name" value="Lambda_DNA-bd_dom_sf"/>
</dbReference>
<reference evidence="2 3" key="1">
    <citation type="submission" date="2018-11" db="EMBL/GenBank/DDBJ databases">
        <title>Genome sequencing of Paenibacillus sp. KCOM 3021 (= ChDC PVNT-B20).</title>
        <authorList>
            <person name="Kook J.-K."/>
            <person name="Park S.-N."/>
            <person name="Lim Y.K."/>
        </authorList>
    </citation>
    <scope>NUCLEOTIDE SEQUENCE [LARGE SCALE GENOMIC DNA]</scope>
    <source>
        <strain evidence="2 3">KCOM 3021</strain>
    </source>
</reference>
<sequence>MTNISTLRSVISSQLEMKGYSLNSFSHRSGINRGTLSAILNGNPPKPISIGQLDSITEALDQPPGKYYSLYIEECINTDHPNRRRLKAFLLRCAEIGELARIEEILSRLTEDLSYLPMIFATGEELYASGNHEAAILFYFSVCENEKYQHAERLAISQYRLFRLSIGDDAEKNMRAATWFEPYRNRLPEDIQLDGLLHLANVYYTLQRWKYVEVFADELRTLATSIYECNPKKRRFFEGFRAERELVVYYGQSYLLKGSALEHQGKYSEALKCVDGYADLSWFEGLNETGREEVAKFKIWAEANRYNLEVLNGNDAVLPEYVAFLKKHPHEILPSLRIIAEAANMNNFSIDDVLKEFPVNTNFYNWSGNYYVPMVNKDRYLDLIYQLAIYHFRRKEIAAGLEKLLYALSYAISLNNKEHFFKMVPWFEQHRGQASAQQLKEYETLMREVLKDAEMGSGLRAGH</sequence>
<name>A0A3P3U980_9BACL</name>
<dbReference type="Proteomes" id="UP000267017">
    <property type="component" value="Unassembled WGS sequence"/>
</dbReference>
<dbReference type="AlphaFoldDB" id="A0A3P3U980"/>
<dbReference type="Pfam" id="PF13443">
    <property type="entry name" value="HTH_26"/>
    <property type="match status" value="1"/>
</dbReference>
<comment type="caution">
    <text evidence="2">The sequence shown here is derived from an EMBL/GenBank/DDBJ whole genome shotgun (WGS) entry which is preliminary data.</text>
</comment>